<dbReference type="Pfam" id="PF02607">
    <property type="entry name" value="B12-binding_2"/>
    <property type="match status" value="1"/>
</dbReference>
<dbReference type="SMART" id="SM00422">
    <property type="entry name" value="HTH_MERR"/>
    <property type="match status" value="1"/>
</dbReference>
<dbReference type="PANTHER" id="PTHR30204">
    <property type="entry name" value="REDOX-CYCLING DRUG-SENSING TRANSCRIPTIONAL ACTIVATOR SOXR"/>
    <property type="match status" value="1"/>
</dbReference>
<dbReference type="PROSITE" id="PS50937">
    <property type="entry name" value="HTH_MERR_2"/>
    <property type="match status" value="1"/>
</dbReference>
<dbReference type="Proteomes" id="UP000268329">
    <property type="component" value="Chromosome"/>
</dbReference>
<dbReference type="EMBL" id="CP033073">
    <property type="protein sequence ID" value="AYN42894.1"/>
    <property type="molecule type" value="Genomic_DNA"/>
</dbReference>
<accession>A0A3G2JKM4</accession>
<dbReference type="InterPro" id="IPR036594">
    <property type="entry name" value="Meth_synthase_dom"/>
</dbReference>
<evidence type="ECO:0000256" key="1">
    <source>
        <dbReference type="ARBA" id="ARBA00023125"/>
    </source>
</evidence>
<evidence type="ECO:0000313" key="6">
    <source>
        <dbReference type="Proteomes" id="UP000268329"/>
    </source>
</evidence>
<dbReference type="PANTHER" id="PTHR30204:SF97">
    <property type="entry name" value="MERR FAMILY REGULATORY PROTEIN"/>
    <property type="match status" value="1"/>
</dbReference>
<sequence length="381" mass="38541">MPGSGRVPESGRAGSAGAAEPGLTTGALARRLGVSPTTLRSWDRRYGMGPAARVDGRHRRWTPRDVTMLETMCRLTASGVPPADAARAAKERAYPAAPRPPADGAPTPAAAPPAAAPPALAAPADPAAPAAGAPSPTVGAPSPTVGAPSPGAARQEGRGLARAAVRLDAAAVGERLEAAVDRYGVVAAWQDVMLPTLHAVGRRWESSGDRYVEVEHLLSWQVSTTLRGHTRRPVATAGPTGAGPVLLACVPGEQHTLPLEALNAALSQLGIATRMFGAAVPADALVAAVRRLGPAAVVLWAQARSTASLPLAEHVAAMEWGVKGARAQPLVMLGGPGWAGRPAPGMLRPAALTEALAALVIAYGAAEPVRPAAGAPPTSPH</sequence>
<dbReference type="Gene3D" id="1.10.1240.10">
    <property type="entry name" value="Methionine synthase domain"/>
    <property type="match status" value="1"/>
</dbReference>
<dbReference type="Gene3D" id="1.10.1660.10">
    <property type="match status" value="1"/>
</dbReference>
<dbReference type="InterPro" id="IPR036724">
    <property type="entry name" value="Cobalamin-bd_sf"/>
</dbReference>
<gene>
    <name evidence="5" type="ORF">D9753_32955</name>
</gene>
<dbReference type="InterPro" id="IPR009061">
    <property type="entry name" value="DNA-bd_dom_put_sf"/>
</dbReference>
<dbReference type="KEGG" id="sdd:D9753_32955"/>
<dbReference type="OrthoDB" id="9800334at2"/>
<feature type="compositionally biased region" description="Low complexity" evidence="2">
    <location>
        <begin position="8"/>
        <end position="22"/>
    </location>
</feature>
<dbReference type="SUPFAM" id="SSF46955">
    <property type="entry name" value="Putative DNA-binding domain"/>
    <property type="match status" value="1"/>
</dbReference>
<evidence type="ECO:0000259" key="4">
    <source>
        <dbReference type="PROSITE" id="PS51332"/>
    </source>
</evidence>
<keyword evidence="6" id="KW-1185">Reference proteome</keyword>
<dbReference type="GO" id="GO:0003700">
    <property type="term" value="F:DNA-binding transcription factor activity"/>
    <property type="evidence" value="ECO:0007669"/>
    <property type="project" value="InterPro"/>
</dbReference>
<feature type="domain" description="HTH merR-type" evidence="3">
    <location>
        <begin position="22"/>
        <end position="91"/>
    </location>
</feature>
<dbReference type="InterPro" id="IPR047057">
    <property type="entry name" value="MerR_fam"/>
</dbReference>
<dbReference type="SUPFAM" id="SSF52242">
    <property type="entry name" value="Cobalamin (vitamin B12)-binding domain"/>
    <property type="match status" value="1"/>
</dbReference>
<evidence type="ECO:0000313" key="5">
    <source>
        <dbReference type="EMBL" id="AYN42894.1"/>
    </source>
</evidence>
<dbReference type="PROSITE" id="PS51332">
    <property type="entry name" value="B12_BINDING"/>
    <property type="match status" value="1"/>
</dbReference>
<feature type="domain" description="B12-binding" evidence="4">
    <location>
        <begin position="242"/>
        <end position="370"/>
    </location>
</feature>
<feature type="region of interest" description="Disordered" evidence="2">
    <location>
        <begin position="1"/>
        <end position="24"/>
    </location>
</feature>
<dbReference type="InterPro" id="IPR003759">
    <property type="entry name" value="Cbl-bd_cap"/>
</dbReference>
<feature type="compositionally biased region" description="Low complexity" evidence="2">
    <location>
        <begin position="117"/>
        <end position="145"/>
    </location>
</feature>
<feature type="compositionally biased region" description="Pro residues" evidence="2">
    <location>
        <begin position="97"/>
        <end position="116"/>
    </location>
</feature>
<dbReference type="GO" id="GO:0003677">
    <property type="term" value="F:DNA binding"/>
    <property type="evidence" value="ECO:0007669"/>
    <property type="project" value="UniProtKB-KW"/>
</dbReference>
<feature type="region of interest" description="Disordered" evidence="2">
    <location>
        <begin position="81"/>
        <end position="157"/>
    </location>
</feature>
<dbReference type="GO" id="GO:0046872">
    <property type="term" value="F:metal ion binding"/>
    <property type="evidence" value="ECO:0007669"/>
    <property type="project" value="InterPro"/>
</dbReference>
<dbReference type="Pfam" id="PF02310">
    <property type="entry name" value="B12-binding"/>
    <property type="match status" value="1"/>
</dbReference>
<reference evidence="5 6" key="1">
    <citation type="submission" date="2018-10" db="EMBL/GenBank/DDBJ databases">
        <title>The genome of Streptomyces dangxiongensis Z022.</title>
        <authorList>
            <person name="Zhang B."/>
        </authorList>
    </citation>
    <scope>NUCLEOTIDE SEQUENCE [LARGE SCALE GENOMIC DNA]</scope>
    <source>
        <strain evidence="5 6">Z022</strain>
    </source>
</reference>
<organism evidence="5 6">
    <name type="scientific">Streptomyces dangxiongensis</name>
    <dbReference type="NCBI Taxonomy" id="1442032"/>
    <lineage>
        <taxon>Bacteria</taxon>
        <taxon>Bacillati</taxon>
        <taxon>Actinomycetota</taxon>
        <taxon>Actinomycetes</taxon>
        <taxon>Kitasatosporales</taxon>
        <taxon>Streptomycetaceae</taxon>
        <taxon>Streptomyces</taxon>
    </lineage>
</organism>
<protein>
    <submittedName>
        <fullName evidence="5">MerR family transcriptional regulator</fullName>
    </submittedName>
</protein>
<evidence type="ECO:0000259" key="3">
    <source>
        <dbReference type="PROSITE" id="PS50937"/>
    </source>
</evidence>
<name>A0A3G2JKM4_9ACTN</name>
<evidence type="ECO:0000256" key="2">
    <source>
        <dbReference type="SAM" id="MobiDB-lite"/>
    </source>
</evidence>
<dbReference type="CDD" id="cd01104">
    <property type="entry name" value="HTH_MlrA-CarA"/>
    <property type="match status" value="1"/>
</dbReference>
<dbReference type="InterPro" id="IPR006158">
    <property type="entry name" value="Cobalamin-bd"/>
</dbReference>
<keyword evidence="1" id="KW-0238">DNA-binding</keyword>
<dbReference type="GO" id="GO:0031419">
    <property type="term" value="F:cobalamin binding"/>
    <property type="evidence" value="ECO:0007669"/>
    <property type="project" value="InterPro"/>
</dbReference>
<dbReference type="Gene3D" id="3.40.50.280">
    <property type="entry name" value="Cobalamin-binding domain"/>
    <property type="match status" value="1"/>
</dbReference>
<proteinExistence type="predicted"/>
<dbReference type="Pfam" id="PF13411">
    <property type="entry name" value="MerR_1"/>
    <property type="match status" value="1"/>
</dbReference>
<dbReference type="AlphaFoldDB" id="A0A3G2JKM4"/>
<dbReference type="InterPro" id="IPR000551">
    <property type="entry name" value="MerR-type_HTH_dom"/>
</dbReference>